<accession>A0A1V9ZAC4</accession>
<dbReference type="EMBL" id="JNBS01002161">
    <property type="protein sequence ID" value="OQR94877.1"/>
    <property type="molecule type" value="Genomic_DNA"/>
</dbReference>
<dbReference type="Gene3D" id="1.10.510.10">
    <property type="entry name" value="Transferase(Phosphotransferase) domain 1"/>
    <property type="match status" value="1"/>
</dbReference>
<dbReference type="Pfam" id="PF00069">
    <property type="entry name" value="Pkinase"/>
    <property type="match status" value="1"/>
</dbReference>
<dbReference type="AlphaFoldDB" id="A0A1V9ZAC4"/>
<evidence type="ECO:0000313" key="4">
    <source>
        <dbReference type="Proteomes" id="UP000243217"/>
    </source>
</evidence>
<sequence length="405" mass="45744">MNDRLRRSHSKPESTEYTDVFINGMLCRVPREFVVVSRRTRKAADPRILAVHPKALARTCRTSSFDDYAGNNKAPHSFNKQSKAQNNSSCNGSVPTLQDLRDFSSALASVMCQACHNVNDRCSCAAVEQREMPPLLTAREQAMHGQYLIRESFANGAYGRVHNGEGLASQDSVVVKIIPKYVLQSAEEKQSVIREEVIHRSCTHPNIIRLIDTYQDEHAHFIILERAENGSLDKHFGRQGIPEVECKRLFRQLISALQYLHHHRIVHHDLKPQNILLDGQNNLKVCDFGAARAYNKNEPGLPFSGIYGTPGYIAPELLCGIPYYTTAVDIFSAGLILFEMLFGYAAFYPPSASVTAPVEFPVPRPRQKHQIHASENVKDLILHLLEKDPALRWTAQRALEHPWFK</sequence>
<dbReference type="GO" id="GO:0010506">
    <property type="term" value="P:regulation of autophagy"/>
    <property type="evidence" value="ECO:0007669"/>
    <property type="project" value="InterPro"/>
</dbReference>
<protein>
    <submittedName>
        <fullName evidence="3">AGC family protein kinase</fullName>
    </submittedName>
</protein>
<dbReference type="PANTHER" id="PTHR24348">
    <property type="entry name" value="SERINE/THREONINE-PROTEIN KINASE UNC-51-RELATED"/>
    <property type="match status" value="1"/>
</dbReference>
<keyword evidence="3" id="KW-0808">Transferase</keyword>
<dbReference type="SMART" id="SM00220">
    <property type="entry name" value="S_TKc"/>
    <property type="match status" value="1"/>
</dbReference>
<dbReference type="InterPro" id="IPR008271">
    <property type="entry name" value="Ser/Thr_kinase_AS"/>
</dbReference>
<dbReference type="InterPro" id="IPR045269">
    <property type="entry name" value="Atg1-like"/>
</dbReference>
<evidence type="ECO:0000256" key="1">
    <source>
        <dbReference type="SAM" id="MobiDB-lite"/>
    </source>
</evidence>
<dbReference type="SUPFAM" id="SSF56112">
    <property type="entry name" value="Protein kinase-like (PK-like)"/>
    <property type="match status" value="1"/>
</dbReference>
<dbReference type="InterPro" id="IPR011009">
    <property type="entry name" value="Kinase-like_dom_sf"/>
</dbReference>
<dbReference type="GO" id="GO:0004674">
    <property type="term" value="F:protein serine/threonine kinase activity"/>
    <property type="evidence" value="ECO:0007669"/>
    <property type="project" value="InterPro"/>
</dbReference>
<organism evidence="3 4">
    <name type="scientific">Thraustotheca clavata</name>
    <dbReference type="NCBI Taxonomy" id="74557"/>
    <lineage>
        <taxon>Eukaryota</taxon>
        <taxon>Sar</taxon>
        <taxon>Stramenopiles</taxon>
        <taxon>Oomycota</taxon>
        <taxon>Saprolegniomycetes</taxon>
        <taxon>Saprolegniales</taxon>
        <taxon>Achlyaceae</taxon>
        <taxon>Thraustotheca</taxon>
    </lineage>
</organism>
<keyword evidence="3" id="KW-0418">Kinase</keyword>
<reference evidence="3 4" key="1">
    <citation type="journal article" date="2014" name="Genome Biol. Evol.">
        <title>The secreted proteins of Achlya hypogyna and Thraustotheca clavata identify the ancestral oomycete secretome and reveal gene acquisitions by horizontal gene transfer.</title>
        <authorList>
            <person name="Misner I."/>
            <person name="Blouin N."/>
            <person name="Leonard G."/>
            <person name="Richards T.A."/>
            <person name="Lane C.E."/>
        </authorList>
    </citation>
    <scope>NUCLEOTIDE SEQUENCE [LARGE SCALE GENOMIC DNA]</scope>
    <source>
        <strain evidence="3 4">ATCC 34112</strain>
    </source>
</reference>
<dbReference type="OrthoDB" id="1738954at2759"/>
<dbReference type="InterPro" id="IPR000719">
    <property type="entry name" value="Prot_kinase_dom"/>
</dbReference>
<evidence type="ECO:0000259" key="2">
    <source>
        <dbReference type="PROSITE" id="PS50011"/>
    </source>
</evidence>
<comment type="caution">
    <text evidence="3">The sequence shown here is derived from an EMBL/GenBank/DDBJ whole genome shotgun (WGS) entry which is preliminary data.</text>
</comment>
<dbReference type="GO" id="GO:0005524">
    <property type="term" value="F:ATP binding"/>
    <property type="evidence" value="ECO:0007669"/>
    <property type="project" value="InterPro"/>
</dbReference>
<gene>
    <name evidence="3" type="ORF">THRCLA_08071</name>
</gene>
<dbReference type="PROSITE" id="PS00108">
    <property type="entry name" value="PROTEIN_KINASE_ST"/>
    <property type="match status" value="1"/>
</dbReference>
<feature type="region of interest" description="Disordered" evidence="1">
    <location>
        <begin position="71"/>
        <end position="91"/>
    </location>
</feature>
<feature type="domain" description="Protein kinase" evidence="2">
    <location>
        <begin position="147"/>
        <end position="404"/>
    </location>
</feature>
<proteinExistence type="predicted"/>
<dbReference type="Proteomes" id="UP000243217">
    <property type="component" value="Unassembled WGS sequence"/>
</dbReference>
<dbReference type="GO" id="GO:0005737">
    <property type="term" value="C:cytoplasm"/>
    <property type="evidence" value="ECO:0007669"/>
    <property type="project" value="TreeGrafter"/>
</dbReference>
<evidence type="ECO:0000313" key="3">
    <source>
        <dbReference type="EMBL" id="OQR94877.1"/>
    </source>
</evidence>
<keyword evidence="4" id="KW-1185">Reference proteome</keyword>
<name>A0A1V9ZAC4_9STRA</name>
<dbReference type="PROSITE" id="PS50011">
    <property type="entry name" value="PROTEIN_KINASE_DOM"/>
    <property type="match status" value="1"/>
</dbReference>
<feature type="compositionally biased region" description="Polar residues" evidence="1">
    <location>
        <begin position="78"/>
        <end position="91"/>
    </location>
</feature>
<dbReference type="STRING" id="74557.A0A1V9ZAC4"/>